<protein>
    <submittedName>
        <fullName evidence="6">Transcriptional regulator</fullName>
    </submittedName>
</protein>
<dbReference type="NCBIfam" id="NF002999">
    <property type="entry name" value="PRK03767.1"/>
    <property type="match status" value="1"/>
</dbReference>
<dbReference type="InterPro" id="IPR026816">
    <property type="entry name" value="Flavodoxin_dom"/>
</dbReference>
<organism evidence="6 7">
    <name type="scientific">Idiomarina piscisalsi</name>
    <dbReference type="NCBI Taxonomy" id="1096243"/>
    <lineage>
        <taxon>Bacteria</taxon>
        <taxon>Pseudomonadati</taxon>
        <taxon>Pseudomonadota</taxon>
        <taxon>Gammaproteobacteria</taxon>
        <taxon>Alteromonadales</taxon>
        <taxon>Idiomarinaceae</taxon>
        <taxon>Idiomarina</taxon>
    </lineage>
</organism>
<proteinExistence type="inferred from homology"/>
<dbReference type="InterPro" id="IPR001226">
    <property type="entry name" value="Flavodoxin_CS"/>
</dbReference>
<dbReference type="FunFam" id="3.40.50.360:FF:000001">
    <property type="entry name" value="NAD(P)H dehydrogenase (Quinone) FQR1-like"/>
    <property type="match status" value="1"/>
</dbReference>
<dbReference type="Gene3D" id="3.40.50.360">
    <property type="match status" value="1"/>
</dbReference>
<evidence type="ECO:0000256" key="2">
    <source>
        <dbReference type="ARBA" id="ARBA00006961"/>
    </source>
</evidence>
<dbReference type="NCBIfam" id="TIGR01755">
    <property type="entry name" value="flav_wrbA"/>
    <property type="match status" value="1"/>
</dbReference>
<dbReference type="AlphaFoldDB" id="A0A432YWV2"/>
<comment type="cofactor">
    <cofactor evidence="1">
        <name>FMN</name>
        <dbReference type="ChEBI" id="CHEBI:58210"/>
    </cofactor>
</comment>
<dbReference type="PROSITE" id="PS50902">
    <property type="entry name" value="FLAVODOXIN_LIKE"/>
    <property type="match status" value="1"/>
</dbReference>
<dbReference type="Proteomes" id="UP000288361">
    <property type="component" value="Unassembled WGS sequence"/>
</dbReference>
<dbReference type="Pfam" id="PF12724">
    <property type="entry name" value="Flavodoxin_5"/>
    <property type="match status" value="1"/>
</dbReference>
<keyword evidence="3" id="KW-0285">Flavoprotein</keyword>
<evidence type="ECO:0000313" key="6">
    <source>
        <dbReference type="EMBL" id="RUO67805.1"/>
    </source>
</evidence>
<comment type="similarity">
    <text evidence="2">Belongs to the WrbA family.</text>
</comment>
<dbReference type="InterPro" id="IPR010089">
    <property type="entry name" value="Flavoprotein_WrbA-like"/>
</dbReference>
<reference evidence="6 7" key="1">
    <citation type="journal article" date="2011" name="Front. Microbiol.">
        <title>Genomic signatures of strain selection and enhancement in Bacillus atrophaeus var. globigii, a historical biowarfare simulant.</title>
        <authorList>
            <person name="Gibbons H.S."/>
            <person name="Broomall S.M."/>
            <person name="McNew L.A."/>
            <person name="Daligault H."/>
            <person name="Chapman C."/>
            <person name="Bruce D."/>
            <person name="Karavis M."/>
            <person name="Krepps M."/>
            <person name="McGregor P.A."/>
            <person name="Hong C."/>
            <person name="Park K.H."/>
            <person name="Akmal A."/>
            <person name="Feldman A."/>
            <person name="Lin J.S."/>
            <person name="Chang W.E."/>
            <person name="Higgs B.W."/>
            <person name="Demirev P."/>
            <person name="Lindquist J."/>
            <person name="Liem A."/>
            <person name="Fochler E."/>
            <person name="Read T.D."/>
            <person name="Tapia R."/>
            <person name="Johnson S."/>
            <person name="Bishop-Lilly K.A."/>
            <person name="Detter C."/>
            <person name="Han C."/>
            <person name="Sozhamannan S."/>
            <person name="Rosenzweig C.N."/>
            <person name="Skowronski E.W."/>
        </authorList>
    </citation>
    <scope>NUCLEOTIDE SEQUENCE [LARGE SCALE GENOMIC DNA]</scope>
    <source>
        <strain evidence="6 7">TPS4-2</strain>
    </source>
</reference>
<dbReference type="PANTHER" id="PTHR30546:SF23">
    <property type="entry name" value="FLAVOPROTEIN-LIKE PROTEIN YCP4-RELATED"/>
    <property type="match status" value="1"/>
</dbReference>
<dbReference type="GO" id="GO:0009055">
    <property type="term" value="F:electron transfer activity"/>
    <property type="evidence" value="ECO:0007669"/>
    <property type="project" value="InterPro"/>
</dbReference>
<name>A0A432YWV2_9GAMM</name>
<dbReference type="PANTHER" id="PTHR30546">
    <property type="entry name" value="FLAVODOXIN-RELATED PROTEIN WRBA-RELATED"/>
    <property type="match status" value="1"/>
</dbReference>
<comment type="caution">
    <text evidence="6">The sequence shown here is derived from an EMBL/GenBank/DDBJ whole genome shotgun (WGS) entry which is preliminary data.</text>
</comment>
<evidence type="ECO:0000313" key="7">
    <source>
        <dbReference type="Proteomes" id="UP000288361"/>
    </source>
</evidence>
<accession>A0A432YWV2</accession>
<dbReference type="PROSITE" id="PS00201">
    <property type="entry name" value="FLAVODOXIN"/>
    <property type="match status" value="1"/>
</dbReference>
<feature type="domain" description="Flavodoxin-like" evidence="5">
    <location>
        <begin position="4"/>
        <end position="177"/>
    </location>
</feature>
<dbReference type="GO" id="GO:0003955">
    <property type="term" value="F:NAD(P)H dehydrogenase (quinone) activity"/>
    <property type="evidence" value="ECO:0007669"/>
    <property type="project" value="InterPro"/>
</dbReference>
<evidence type="ECO:0000256" key="4">
    <source>
        <dbReference type="ARBA" id="ARBA00022643"/>
    </source>
</evidence>
<keyword evidence="4" id="KW-0288">FMN</keyword>
<evidence type="ECO:0000256" key="1">
    <source>
        <dbReference type="ARBA" id="ARBA00001917"/>
    </source>
</evidence>
<dbReference type="InterPro" id="IPR029039">
    <property type="entry name" value="Flavoprotein-like_sf"/>
</dbReference>
<evidence type="ECO:0000256" key="3">
    <source>
        <dbReference type="ARBA" id="ARBA00022630"/>
    </source>
</evidence>
<sequence length="185" mass="19366">MARVLILYYSRSGATQQLADAIAEGVASTGGEAVLRTVNTASDAASERDLDVSNDDLEQCDALILGSPTRFGHMASSLQKFWEGTSAQWLSATLADKPGAVFTSSSSLHGGQESTLLSLALPLLHHGMLLVGLPYSEPALHKTEFGGSPYGASHVDGSGKLTEHERQLAVALGKRVASAAQKLMS</sequence>
<dbReference type="GO" id="GO:0016020">
    <property type="term" value="C:membrane"/>
    <property type="evidence" value="ECO:0007669"/>
    <property type="project" value="TreeGrafter"/>
</dbReference>
<dbReference type="SUPFAM" id="SSF52218">
    <property type="entry name" value="Flavoproteins"/>
    <property type="match status" value="1"/>
</dbReference>
<dbReference type="InterPro" id="IPR008254">
    <property type="entry name" value="Flavodoxin/NO_synth"/>
</dbReference>
<evidence type="ECO:0000259" key="5">
    <source>
        <dbReference type="PROSITE" id="PS50902"/>
    </source>
</evidence>
<dbReference type="GO" id="GO:0010181">
    <property type="term" value="F:FMN binding"/>
    <property type="evidence" value="ECO:0007669"/>
    <property type="project" value="InterPro"/>
</dbReference>
<gene>
    <name evidence="6" type="ORF">CWI73_02810</name>
</gene>
<dbReference type="EMBL" id="PIQA01000001">
    <property type="protein sequence ID" value="RUO67805.1"/>
    <property type="molecule type" value="Genomic_DNA"/>
</dbReference>
<dbReference type="RefSeq" id="WP_126751450.1">
    <property type="nucleotide sequence ID" value="NZ_JBHUMT010000016.1"/>
</dbReference>